<organism evidence="2 3">
    <name type="scientific">Asanoa ishikariensis</name>
    <dbReference type="NCBI Taxonomy" id="137265"/>
    <lineage>
        <taxon>Bacteria</taxon>
        <taxon>Bacillati</taxon>
        <taxon>Actinomycetota</taxon>
        <taxon>Actinomycetes</taxon>
        <taxon>Micromonosporales</taxon>
        <taxon>Micromonosporaceae</taxon>
        <taxon>Asanoa</taxon>
    </lineage>
</organism>
<dbReference type="STRING" id="137265.SAMN05421684_6392"/>
<dbReference type="SUPFAM" id="SSF46785">
    <property type="entry name" value="Winged helix' DNA-binding domain"/>
    <property type="match status" value="1"/>
</dbReference>
<name>A0A1H3TWX7_9ACTN</name>
<gene>
    <name evidence="2" type="ORF">SAMN05421684_6392</name>
</gene>
<keyword evidence="3" id="KW-1185">Reference proteome</keyword>
<sequence>MKPTSSDLPTDRAAIGQLLVRLLRQFRAEMFEPAADSGYGDLREPHLQIFGNIYGGARLTDLAGRAQLSLAATSELVNDLQQLGYLERQPDPQDGRAKLIVPTERGRAALSDAGDRVAEIEEHWGDVIGRARFADACRALQDLLDELERR</sequence>
<proteinExistence type="predicted"/>
<dbReference type="InterPro" id="IPR039422">
    <property type="entry name" value="MarR/SlyA-like"/>
</dbReference>
<evidence type="ECO:0000259" key="1">
    <source>
        <dbReference type="SMART" id="SM00347"/>
    </source>
</evidence>
<feature type="domain" description="HTH marR-type" evidence="1">
    <location>
        <begin position="35"/>
        <end position="141"/>
    </location>
</feature>
<dbReference type="Gene3D" id="1.10.10.10">
    <property type="entry name" value="Winged helix-like DNA-binding domain superfamily/Winged helix DNA-binding domain"/>
    <property type="match status" value="1"/>
</dbReference>
<dbReference type="InterPro" id="IPR036388">
    <property type="entry name" value="WH-like_DNA-bd_sf"/>
</dbReference>
<dbReference type="PANTHER" id="PTHR33164">
    <property type="entry name" value="TRANSCRIPTIONAL REGULATOR, MARR FAMILY"/>
    <property type="match status" value="1"/>
</dbReference>
<dbReference type="GO" id="GO:0003700">
    <property type="term" value="F:DNA-binding transcription factor activity"/>
    <property type="evidence" value="ECO:0007669"/>
    <property type="project" value="InterPro"/>
</dbReference>
<protein>
    <submittedName>
        <fullName evidence="2">Transcriptional regulator, MarR family</fullName>
    </submittedName>
</protein>
<dbReference type="Pfam" id="PF12802">
    <property type="entry name" value="MarR_2"/>
    <property type="match status" value="1"/>
</dbReference>
<dbReference type="InterPro" id="IPR000835">
    <property type="entry name" value="HTH_MarR-typ"/>
</dbReference>
<dbReference type="Proteomes" id="UP000199632">
    <property type="component" value="Unassembled WGS sequence"/>
</dbReference>
<reference evidence="3" key="1">
    <citation type="submission" date="2016-10" db="EMBL/GenBank/DDBJ databases">
        <authorList>
            <person name="Varghese N."/>
            <person name="Submissions S."/>
        </authorList>
    </citation>
    <scope>NUCLEOTIDE SEQUENCE [LARGE SCALE GENOMIC DNA]</scope>
    <source>
        <strain evidence="3">DSM 44718</strain>
    </source>
</reference>
<dbReference type="InterPro" id="IPR036390">
    <property type="entry name" value="WH_DNA-bd_sf"/>
</dbReference>
<dbReference type="EMBL" id="FNQB01000003">
    <property type="protein sequence ID" value="SDZ53749.1"/>
    <property type="molecule type" value="Genomic_DNA"/>
</dbReference>
<dbReference type="GO" id="GO:0006950">
    <property type="term" value="P:response to stress"/>
    <property type="evidence" value="ECO:0007669"/>
    <property type="project" value="TreeGrafter"/>
</dbReference>
<accession>A0A1H3TWX7</accession>
<evidence type="ECO:0000313" key="2">
    <source>
        <dbReference type="EMBL" id="SDZ53749.1"/>
    </source>
</evidence>
<evidence type="ECO:0000313" key="3">
    <source>
        <dbReference type="Proteomes" id="UP000199632"/>
    </source>
</evidence>
<dbReference type="AlphaFoldDB" id="A0A1H3TWX7"/>
<dbReference type="RefSeq" id="WP_204082876.1">
    <property type="nucleotide sequence ID" value="NZ_BOND01000024.1"/>
</dbReference>
<dbReference type="SMART" id="SM00347">
    <property type="entry name" value="HTH_MARR"/>
    <property type="match status" value="1"/>
</dbReference>
<dbReference type="PANTHER" id="PTHR33164:SF99">
    <property type="entry name" value="MARR FAMILY REGULATORY PROTEIN"/>
    <property type="match status" value="1"/>
</dbReference>